<reference evidence="1" key="1">
    <citation type="submission" date="2014-12" db="EMBL/GenBank/DDBJ databases">
        <title>Insight into the proteome of Arion vulgaris.</title>
        <authorList>
            <person name="Aradska J."/>
            <person name="Bulat T."/>
            <person name="Smidak R."/>
            <person name="Sarate P."/>
            <person name="Gangsoo J."/>
            <person name="Sialana F."/>
            <person name="Bilban M."/>
            <person name="Lubec G."/>
        </authorList>
    </citation>
    <scope>NUCLEOTIDE SEQUENCE</scope>
    <source>
        <tissue evidence="1">Skin</tissue>
    </source>
</reference>
<proteinExistence type="predicted"/>
<dbReference type="EMBL" id="HACG01003767">
    <property type="protein sequence ID" value="CEK50632.1"/>
    <property type="molecule type" value="Transcribed_RNA"/>
</dbReference>
<feature type="non-terminal residue" evidence="1">
    <location>
        <position position="266"/>
    </location>
</feature>
<dbReference type="Gene3D" id="3.80.10.10">
    <property type="entry name" value="Ribonuclease Inhibitor"/>
    <property type="match status" value="1"/>
</dbReference>
<dbReference type="SUPFAM" id="SSF52058">
    <property type="entry name" value="L domain-like"/>
    <property type="match status" value="1"/>
</dbReference>
<sequence>LTVENLALNDTGTTIEEVVKLSQIMPTLKELHLCDNNYEDLARIEDSINGGAFSCLECLRLNNNEISRWSEVWKLRHLPHLKCLVLSGNPISNVFYHSADRTDNNNTELTDVYKKSGHSPAVEISQKSSVSARWDVDNRVAVGRCLQCELADSSMNDECDNIPVDNFQQDDDNVVTEEICDNDVPSVDRFEFHAESYASARNNHGQDNVLGNEYDNFISSNLDGRFGMQNNQQSGITSSNVNNSCQGNTQRCLCEGYQEFDVGYLL</sequence>
<dbReference type="AlphaFoldDB" id="A0A0B6Y2V1"/>
<dbReference type="InterPro" id="IPR032675">
    <property type="entry name" value="LRR_dom_sf"/>
</dbReference>
<organism evidence="1">
    <name type="scientific">Arion vulgaris</name>
    <dbReference type="NCBI Taxonomy" id="1028688"/>
    <lineage>
        <taxon>Eukaryota</taxon>
        <taxon>Metazoa</taxon>
        <taxon>Spiralia</taxon>
        <taxon>Lophotrochozoa</taxon>
        <taxon>Mollusca</taxon>
        <taxon>Gastropoda</taxon>
        <taxon>Heterobranchia</taxon>
        <taxon>Euthyneura</taxon>
        <taxon>Panpulmonata</taxon>
        <taxon>Eupulmonata</taxon>
        <taxon>Stylommatophora</taxon>
        <taxon>Helicina</taxon>
        <taxon>Arionoidea</taxon>
        <taxon>Arionidae</taxon>
        <taxon>Arion</taxon>
    </lineage>
</organism>
<name>A0A0B6Y2V1_9EUPU</name>
<gene>
    <name evidence="1" type="primary">ORF11300</name>
</gene>
<protein>
    <submittedName>
        <fullName evidence="1">Uncharacterized protein</fullName>
    </submittedName>
</protein>
<accession>A0A0B6Y2V1</accession>
<feature type="non-terminal residue" evidence="1">
    <location>
        <position position="1"/>
    </location>
</feature>
<evidence type="ECO:0000313" key="1">
    <source>
        <dbReference type="EMBL" id="CEK50632.1"/>
    </source>
</evidence>